<comment type="caution">
    <text evidence="2">The sequence shown here is derived from an EMBL/GenBank/DDBJ whole genome shotgun (WGS) entry which is preliminary data.</text>
</comment>
<feature type="domain" description="Sulfatase-modifying factor enzyme-like" evidence="1">
    <location>
        <begin position="40"/>
        <end position="438"/>
    </location>
</feature>
<accession>A0ABS8GWH3</accession>
<evidence type="ECO:0000313" key="2">
    <source>
        <dbReference type="EMBL" id="MCC4213547.1"/>
    </source>
</evidence>
<dbReference type="InterPro" id="IPR051043">
    <property type="entry name" value="Sulfatase_Mod_Factor_Kinase"/>
</dbReference>
<protein>
    <submittedName>
        <fullName evidence="2">Gliding motility lipoprotein GldK</fullName>
    </submittedName>
</protein>
<proteinExistence type="predicted"/>
<dbReference type="InterPro" id="IPR005532">
    <property type="entry name" value="SUMF_dom"/>
</dbReference>
<dbReference type="PANTHER" id="PTHR23150:SF19">
    <property type="entry name" value="FORMYLGLYCINE-GENERATING ENZYME"/>
    <property type="match status" value="1"/>
</dbReference>
<dbReference type="NCBIfam" id="TIGR03525">
    <property type="entry name" value="GldK"/>
    <property type="match status" value="1"/>
</dbReference>
<dbReference type="InterPro" id="IPR019866">
    <property type="entry name" value="Glid_motil-assoc_lipo_GldK"/>
</dbReference>
<dbReference type="PROSITE" id="PS51257">
    <property type="entry name" value="PROKAR_LIPOPROTEIN"/>
    <property type="match status" value="1"/>
</dbReference>
<dbReference type="EMBL" id="JAJGMW010000016">
    <property type="protein sequence ID" value="MCC4213547.1"/>
    <property type="molecule type" value="Genomic_DNA"/>
</dbReference>
<dbReference type="InterPro" id="IPR042095">
    <property type="entry name" value="SUMF_sf"/>
</dbReference>
<dbReference type="RefSeq" id="WP_228230629.1">
    <property type="nucleotide sequence ID" value="NZ_JAJGMW010000016.1"/>
</dbReference>
<keyword evidence="3" id="KW-1185">Reference proteome</keyword>
<reference evidence="2 3" key="1">
    <citation type="submission" date="2021-11" db="EMBL/GenBank/DDBJ databases">
        <title>Seasonal and diel survey of microbial diversity of the Tyrrhenian coast.</title>
        <authorList>
            <person name="Gattoni G."/>
            <person name="Corral P."/>
        </authorList>
    </citation>
    <scope>NUCLEOTIDE SEQUENCE [LARGE SCALE GENOMIC DNA]</scope>
    <source>
        <strain evidence="2 3">Mr9</strain>
    </source>
</reference>
<keyword evidence="2" id="KW-0449">Lipoprotein</keyword>
<dbReference type="Gene3D" id="3.90.1580.10">
    <property type="entry name" value="paralog of FGE (formylglycine-generating enzyme)"/>
    <property type="match status" value="2"/>
</dbReference>
<dbReference type="PANTHER" id="PTHR23150">
    <property type="entry name" value="SULFATASE MODIFYING FACTOR 1, 2"/>
    <property type="match status" value="1"/>
</dbReference>
<dbReference type="Pfam" id="PF03781">
    <property type="entry name" value="FGE-sulfatase"/>
    <property type="match status" value="1"/>
</dbReference>
<evidence type="ECO:0000259" key="1">
    <source>
        <dbReference type="Pfam" id="PF03781"/>
    </source>
</evidence>
<organism evidence="2 3">
    <name type="scientific">Leeuwenhoekiella parthenopeia</name>
    <dbReference type="NCBI Taxonomy" id="2890320"/>
    <lineage>
        <taxon>Bacteria</taxon>
        <taxon>Pseudomonadati</taxon>
        <taxon>Bacteroidota</taxon>
        <taxon>Flavobacteriia</taxon>
        <taxon>Flavobacteriales</taxon>
        <taxon>Flavobacteriaceae</taxon>
        <taxon>Leeuwenhoekiella</taxon>
    </lineage>
</organism>
<gene>
    <name evidence="2" type="primary">gldK</name>
    <name evidence="2" type="ORF">LLW17_12520</name>
</gene>
<evidence type="ECO:0000313" key="3">
    <source>
        <dbReference type="Proteomes" id="UP001197770"/>
    </source>
</evidence>
<name>A0ABS8GWH3_9FLAO</name>
<sequence>MKKFLAIIAIASSLIGCGRNDRGELVGAKGKKWNPEKPYGMTLVSGGAYIMGKSDDDIAAIKDAPTKTVTVRSFYMDETEITNSEYRQFVQWVRDSVIRARLAIEADLMGETPGNGTIGDYAFIDYDPDDMTPYEQYMYDNYYSLSDDYSDRKLNWDIDLIDDPMDYPDESYVMVMDSMYIPLEEAYNGQRTIDVEKLVFKYKYLDIEAAARKKNGSRKDFIITEETKIYPDTTVWIKDFAYSYNEPMHNDYFWHSAYDDYPVVGVSWQQAKAFCQWRTDNKNSYKKQRGQELVNRFRLPSEAEWEYAARGGLEGATYPWGGPYTKNDRGCFMANFKPLRGDYAADQALYTVEADAYEPNDYDLYNMAGNVSEWVASSYDPNAYEYVSTMNPNVSDPLNARKVVRGGSWKDVAYMIQVSTRDYEYADSARSYIGFRTVQDYLGVDQDVNMRNGASRR</sequence>
<dbReference type="Proteomes" id="UP001197770">
    <property type="component" value="Unassembled WGS sequence"/>
</dbReference>
<dbReference type="InterPro" id="IPR016187">
    <property type="entry name" value="CTDL_fold"/>
</dbReference>
<dbReference type="SUPFAM" id="SSF56436">
    <property type="entry name" value="C-type lectin-like"/>
    <property type="match status" value="1"/>
</dbReference>